<proteinExistence type="predicted"/>
<evidence type="ECO:0000313" key="1">
    <source>
        <dbReference type="EMBL" id="DAE10799.1"/>
    </source>
</evidence>
<reference evidence="1" key="1">
    <citation type="journal article" date="2021" name="Proc. Natl. Acad. Sci. U.S.A.">
        <title>A Catalog of Tens of Thousands of Viruses from Human Metagenomes Reveals Hidden Associations with Chronic Diseases.</title>
        <authorList>
            <person name="Tisza M.J."/>
            <person name="Buck C.B."/>
        </authorList>
    </citation>
    <scope>NUCLEOTIDE SEQUENCE</scope>
    <source>
        <strain evidence="1">CtRNB7</strain>
    </source>
</reference>
<dbReference type="EMBL" id="BK015520">
    <property type="protein sequence ID" value="DAE10799.1"/>
    <property type="molecule type" value="Genomic_DNA"/>
</dbReference>
<accession>A0A8S5PUN0</accession>
<organism evidence="1">
    <name type="scientific">Siphoviridae sp. ctRNB7</name>
    <dbReference type="NCBI Taxonomy" id="2825502"/>
    <lineage>
        <taxon>Viruses</taxon>
        <taxon>Duplodnaviria</taxon>
        <taxon>Heunggongvirae</taxon>
        <taxon>Uroviricota</taxon>
        <taxon>Caudoviricetes</taxon>
    </lineage>
</organism>
<sequence>MFKLLLLVLILHCKDTTAILITQAFCLFFVVFILL</sequence>
<protein>
    <submittedName>
        <fullName evidence="1">Uncharacterized protein</fullName>
    </submittedName>
</protein>
<name>A0A8S5PUN0_9CAUD</name>